<keyword evidence="1 2" id="KW-0732">Signal</keyword>
<evidence type="ECO:0000256" key="1">
    <source>
        <dbReference type="ARBA" id="ARBA00022729"/>
    </source>
</evidence>
<evidence type="ECO:0000313" key="6">
    <source>
        <dbReference type="Proteomes" id="UP000316008"/>
    </source>
</evidence>
<evidence type="ECO:0000256" key="2">
    <source>
        <dbReference type="SAM" id="SignalP"/>
    </source>
</evidence>
<accession>A0A556N2H3</accession>
<feature type="chain" id="PRO_5022038264" evidence="2">
    <location>
        <begin position="20"/>
        <end position="566"/>
    </location>
</feature>
<dbReference type="Gene3D" id="3.50.30.30">
    <property type="match status" value="1"/>
</dbReference>
<dbReference type="Pfam" id="PF02225">
    <property type="entry name" value="PA"/>
    <property type="match status" value="1"/>
</dbReference>
<feature type="signal peptide" evidence="2">
    <location>
        <begin position="1"/>
        <end position="19"/>
    </location>
</feature>
<evidence type="ECO:0000259" key="4">
    <source>
        <dbReference type="Pfam" id="PF18962"/>
    </source>
</evidence>
<evidence type="ECO:0000313" key="5">
    <source>
        <dbReference type="EMBL" id="TSJ46400.1"/>
    </source>
</evidence>
<dbReference type="Pfam" id="PF18962">
    <property type="entry name" value="Por_Secre_tail"/>
    <property type="match status" value="1"/>
</dbReference>
<feature type="domain" description="Secretion system C-terminal sorting" evidence="4">
    <location>
        <begin position="492"/>
        <end position="558"/>
    </location>
</feature>
<proteinExistence type="predicted"/>
<comment type="caution">
    <text evidence="5">The sequence shown here is derived from an EMBL/GenBank/DDBJ whole genome shotgun (WGS) entry which is preliminary data.</text>
</comment>
<feature type="domain" description="PA" evidence="3">
    <location>
        <begin position="59"/>
        <end position="136"/>
    </location>
</feature>
<dbReference type="EMBL" id="VLPL01000002">
    <property type="protein sequence ID" value="TSJ46400.1"/>
    <property type="molecule type" value="Genomic_DNA"/>
</dbReference>
<dbReference type="CDD" id="cd04818">
    <property type="entry name" value="PA_subtilisin_1"/>
    <property type="match status" value="1"/>
</dbReference>
<dbReference type="Proteomes" id="UP000316008">
    <property type="component" value="Unassembled WGS sequence"/>
</dbReference>
<dbReference type="NCBIfam" id="TIGR04183">
    <property type="entry name" value="Por_Secre_tail"/>
    <property type="match status" value="1"/>
</dbReference>
<dbReference type="InterPro" id="IPR003137">
    <property type="entry name" value="PA_domain"/>
</dbReference>
<organism evidence="5 6">
    <name type="scientific">Fluviicola chungangensis</name>
    <dbReference type="NCBI Taxonomy" id="2597671"/>
    <lineage>
        <taxon>Bacteria</taxon>
        <taxon>Pseudomonadati</taxon>
        <taxon>Bacteroidota</taxon>
        <taxon>Flavobacteriia</taxon>
        <taxon>Flavobacteriales</taxon>
        <taxon>Crocinitomicaceae</taxon>
        <taxon>Fluviicola</taxon>
    </lineage>
</organism>
<sequence length="566" mass="60387">MKKLLLSFGLFVATTYSFGQVICNQTSPNPTVYSFTQASGWGMDMSIPGNFVHDTIAVASDTLGCTTISNSVSGKIAVIYRGSCNFTVKVENAAAAGAVGVIIVNNVATAPITMGGTPTGPISIPAVMISQADGASVRATMTGGPVKFYIGNKSGFFANDLALTDIGSMRANVGSLPISLAQNGTEFSVPLGAWVFNQGQNDLTNIVLNATINRDGTEVHNVNSSPASIVAGDSMFFTLTTYSPATHQAGDYEITYSVSSGATDDYTSDNTNTNYFSLSDSLWSLCSLDTTVVTKQTYVRPATLPTTEFESCIAFKNTNAGRVAMDGVYFGGFFVSTADSATVHLDDFEAFWSLYTWDDADFTISNGSFDILSQVAFGQFTYPSNGDPLAGETIFMPLTGGDQGTSYYRFTNDQQYLLCIENFQPKLFMAYSERDHYDQQIDSDDLVRFPNRSDVGDFTPAGFVGLPVPSIAIRTGATLSVSENELVDASAFPVPAKETITVKVNAAGNATLKIVDMAGRQVSTQQVKIENGQFQTSVAGMNAGTYVFTLDYSNGTTSRFNVVVSK</sequence>
<keyword evidence="6" id="KW-1185">Reference proteome</keyword>
<gene>
    <name evidence="5" type="ORF">FO442_04385</name>
</gene>
<reference evidence="5 6" key="1">
    <citation type="submission" date="2019-07" db="EMBL/GenBank/DDBJ databases">
        <authorList>
            <person name="Huq M.A."/>
        </authorList>
    </citation>
    <scope>NUCLEOTIDE SEQUENCE [LARGE SCALE GENOMIC DNA]</scope>
    <source>
        <strain evidence="5 6">MAH-3</strain>
    </source>
</reference>
<name>A0A556N2H3_9FLAO</name>
<dbReference type="SUPFAM" id="SSF52025">
    <property type="entry name" value="PA domain"/>
    <property type="match status" value="1"/>
</dbReference>
<dbReference type="AlphaFoldDB" id="A0A556N2H3"/>
<dbReference type="OrthoDB" id="5377264at2"/>
<dbReference type="InterPro" id="IPR046450">
    <property type="entry name" value="PA_dom_sf"/>
</dbReference>
<protein>
    <submittedName>
        <fullName evidence="5">T9SS type A sorting domain-containing protein</fullName>
    </submittedName>
</protein>
<dbReference type="InterPro" id="IPR026444">
    <property type="entry name" value="Secre_tail"/>
</dbReference>
<evidence type="ECO:0000259" key="3">
    <source>
        <dbReference type="Pfam" id="PF02225"/>
    </source>
</evidence>
<dbReference type="RefSeq" id="WP_144331937.1">
    <property type="nucleotide sequence ID" value="NZ_VLPL01000002.1"/>
</dbReference>